<gene>
    <name evidence="1" type="ORF">CLV70_10274</name>
</gene>
<keyword evidence="2" id="KW-1185">Reference proteome</keyword>
<dbReference type="Gene3D" id="3.10.450.50">
    <property type="match status" value="1"/>
</dbReference>
<proteinExistence type="predicted"/>
<dbReference type="AlphaFoldDB" id="A0A2T0SEU3"/>
<evidence type="ECO:0008006" key="3">
    <source>
        <dbReference type="Google" id="ProtNLM"/>
    </source>
</evidence>
<organism evidence="1 2">
    <name type="scientific">Pseudosporangium ferrugineum</name>
    <dbReference type="NCBI Taxonomy" id="439699"/>
    <lineage>
        <taxon>Bacteria</taxon>
        <taxon>Bacillati</taxon>
        <taxon>Actinomycetota</taxon>
        <taxon>Actinomycetes</taxon>
        <taxon>Micromonosporales</taxon>
        <taxon>Micromonosporaceae</taxon>
        <taxon>Pseudosporangium</taxon>
    </lineage>
</organism>
<accession>A0A2T0SEU3</accession>
<dbReference type="OrthoDB" id="3370171at2"/>
<dbReference type="Proteomes" id="UP000239209">
    <property type="component" value="Unassembled WGS sequence"/>
</dbReference>
<comment type="caution">
    <text evidence="1">The sequence shown here is derived from an EMBL/GenBank/DDBJ whole genome shotgun (WGS) entry which is preliminary data.</text>
</comment>
<reference evidence="1 2" key="1">
    <citation type="submission" date="2018-03" db="EMBL/GenBank/DDBJ databases">
        <title>Genomic Encyclopedia of Archaeal and Bacterial Type Strains, Phase II (KMG-II): from individual species to whole genera.</title>
        <authorList>
            <person name="Goeker M."/>
        </authorList>
    </citation>
    <scope>NUCLEOTIDE SEQUENCE [LARGE SCALE GENOMIC DNA]</scope>
    <source>
        <strain evidence="1 2">DSM 45348</strain>
    </source>
</reference>
<dbReference type="InterPro" id="IPR032710">
    <property type="entry name" value="NTF2-like_dom_sf"/>
</dbReference>
<protein>
    <recommendedName>
        <fullName evidence="3">Ketosteroid isomerase-like protein</fullName>
    </recommendedName>
</protein>
<dbReference type="EMBL" id="PVZG01000002">
    <property type="protein sequence ID" value="PRY31863.1"/>
    <property type="molecule type" value="Genomic_DNA"/>
</dbReference>
<dbReference type="SUPFAM" id="SSF54427">
    <property type="entry name" value="NTF2-like"/>
    <property type="match status" value="1"/>
</dbReference>
<evidence type="ECO:0000313" key="1">
    <source>
        <dbReference type="EMBL" id="PRY31863.1"/>
    </source>
</evidence>
<sequence length="138" mass="15717">MSNHTEFITRYSRFIESTMLDEEAFVAGLPDYITDESVLVEPESLFGRLVGFQGWKQWRQAAADMAVRTGVSFTSSGSEFFENGDTVLHTYDVEFSARENYPDGWRTSLVERYDFADGKIARLTEYYADTAAFLAFLA</sequence>
<dbReference type="RefSeq" id="WP_106125106.1">
    <property type="nucleotide sequence ID" value="NZ_PVZG01000002.1"/>
</dbReference>
<name>A0A2T0SEU3_9ACTN</name>
<evidence type="ECO:0000313" key="2">
    <source>
        <dbReference type="Proteomes" id="UP000239209"/>
    </source>
</evidence>